<keyword evidence="4" id="KW-1185">Reference proteome</keyword>
<dbReference type="Gene3D" id="2.180.10.10">
    <property type="entry name" value="RHS repeat-associated core"/>
    <property type="match status" value="2"/>
</dbReference>
<dbReference type="InterPro" id="IPR031325">
    <property type="entry name" value="RHS_repeat"/>
</dbReference>
<feature type="domain" description="Teneurin-like YD-shell" evidence="2">
    <location>
        <begin position="99"/>
        <end position="213"/>
    </location>
</feature>
<evidence type="ECO:0000259" key="2">
    <source>
        <dbReference type="Pfam" id="PF25023"/>
    </source>
</evidence>
<dbReference type="PANTHER" id="PTHR32305">
    <property type="match status" value="1"/>
</dbReference>
<protein>
    <recommendedName>
        <fullName evidence="2">Teneurin-like YD-shell domain-containing protein</fullName>
    </recommendedName>
</protein>
<dbReference type="Gene3D" id="3.90.930.1">
    <property type="match status" value="1"/>
</dbReference>
<dbReference type="AlphaFoldDB" id="A0A2U8DZR0"/>
<dbReference type="OrthoDB" id="173920at2"/>
<dbReference type="NCBIfam" id="TIGR03696">
    <property type="entry name" value="Rhs_assc_core"/>
    <property type="match status" value="1"/>
</dbReference>
<gene>
    <name evidence="3" type="ORF">CKA38_01350</name>
</gene>
<evidence type="ECO:0000313" key="3">
    <source>
        <dbReference type="EMBL" id="AWI08088.1"/>
    </source>
</evidence>
<reference evidence="3 4" key="1">
    <citation type="journal article" date="2018" name="Syst. Appl. Microbiol.">
        <title>Ereboglobus luteus gen. nov. sp. nov. from cockroach guts, and new insights into the oxygen relationship of the genera Opitutus and Didymococcus (Verrucomicrobia: Opitutaceae).</title>
        <authorList>
            <person name="Tegtmeier D."/>
            <person name="Belitz A."/>
            <person name="Radek R."/>
            <person name="Heimerl T."/>
            <person name="Brune A."/>
        </authorList>
    </citation>
    <scope>NUCLEOTIDE SEQUENCE [LARGE SCALE GENOMIC DNA]</scope>
    <source>
        <strain evidence="3 4">Ho45</strain>
    </source>
</reference>
<dbReference type="InterPro" id="IPR050708">
    <property type="entry name" value="T6SS_VgrG/RHS"/>
</dbReference>
<dbReference type="Proteomes" id="UP000244896">
    <property type="component" value="Chromosome"/>
</dbReference>
<evidence type="ECO:0000313" key="4">
    <source>
        <dbReference type="Proteomes" id="UP000244896"/>
    </source>
</evidence>
<dbReference type="Pfam" id="PF05593">
    <property type="entry name" value="RHS_repeat"/>
    <property type="match status" value="2"/>
</dbReference>
<dbReference type="SUPFAM" id="SSF69304">
    <property type="entry name" value="Tricorn protease N-terminal domain"/>
    <property type="match status" value="1"/>
</dbReference>
<evidence type="ECO:0000256" key="1">
    <source>
        <dbReference type="ARBA" id="ARBA00022737"/>
    </source>
</evidence>
<dbReference type="PANTHER" id="PTHR32305:SF15">
    <property type="entry name" value="PROTEIN RHSA-RELATED"/>
    <property type="match status" value="1"/>
</dbReference>
<dbReference type="InterPro" id="IPR022385">
    <property type="entry name" value="Rhs_assc_core"/>
</dbReference>
<name>A0A2U8DZR0_9BACT</name>
<sequence length="914" mass="100491">MGRAIATYHLGTGLTRAQAAATAVGHGEPVSFTRYDAAGQVTDTYDALGNRTHYTYDGAGRRETVTPPGLTPAVIALNAKGDALDITTDGALDTARVSTNTYDANGNLLVFTDANGHATTHTYDKNNRRTRTTHHDGTFTETEYDELGRRKKVTDAEGKTTSYAYTLGGQLATVTDHDGNITTYTYDALGRQTGQTDAENRTTTYTYNAAGQRETRRLPLGQTETLAYNPDGSLASRTDFNGETTTHTYDGHGNPITVMPSAAARARGALSTHKTYDAAGRLTRVEQRDASDTVVWAENHLYDDRGRLRKKETTAGIIEYTRDSRGNIERVSTNHGTGTDYYYDTDNRLAAADDQDGSTTIYGYNAVGSLATVTLPNGVTTSYTYNALNRLANITTTGSGGAVAAFDYTLRPSGHRSQLIETIGGVTRTTDWAYDNLNRLTAETVNGTDTVNYTYDKVGNRQNRATSGIANLPSVGLYSYDLNDRLLSADAHNYTYDNNGNTLTGHANTAGINHLTGLPLAAQTVTDIYDHNNRLIKRVGGGNTITIIYDADGNRVGKTVNGTTTYYLVDTQSLTGYAQVIEEVRGGIVQKRYTYGLDRISQQHRQGDGTYQTRYYGYDGLGSVRYLTDDAGSITDRYTYDGYGTLINKWSSGTAADNVYLYAGEQYDSDLGLYYNRARYLNTDAGRFWTKDNFEGACTEPRSLHKYLYAHGCPTSGIDPSGNFFIFDVLGNITQWFRNNAQNSINVGRVVTQVKRFFWDTRTFQAISKAYWKTNGPAMGKSLHHWLIPQRWTFVPQGLRNAGFNLLELPKLLSGSLGLNQWMGFAVKWGGYRMVVAYTIETGIKILLPLSMGTAVGTGAYVGYQIGNDYIEVEDIDLTPEDWSNDQGFEELKYLGLEEGDIISVVPGPFNMYP</sequence>
<accession>A0A2U8DZR0</accession>
<dbReference type="Pfam" id="PF25023">
    <property type="entry name" value="TEN_YD-shell"/>
    <property type="match status" value="2"/>
</dbReference>
<dbReference type="EMBL" id="CP023004">
    <property type="protein sequence ID" value="AWI08088.1"/>
    <property type="molecule type" value="Genomic_DNA"/>
</dbReference>
<proteinExistence type="predicted"/>
<dbReference type="InterPro" id="IPR006530">
    <property type="entry name" value="YD"/>
</dbReference>
<organism evidence="3 4">
    <name type="scientific">Ereboglobus luteus</name>
    <dbReference type="NCBI Taxonomy" id="1796921"/>
    <lineage>
        <taxon>Bacteria</taxon>
        <taxon>Pseudomonadati</taxon>
        <taxon>Verrucomicrobiota</taxon>
        <taxon>Opitutia</taxon>
        <taxon>Opitutales</taxon>
        <taxon>Opitutaceae</taxon>
        <taxon>Ereboglobus</taxon>
    </lineage>
</organism>
<dbReference type="InterPro" id="IPR056823">
    <property type="entry name" value="TEN-like_YD-shell"/>
</dbReference>
<keyword evidence="1" id="KW-0677">Repeat</keyword>
<dbReference type="KEGG" id="elut:CKA38_01350"/>
<dbReference type="NCBIfam" id="TIGR01643">
    <property type="entry name" value="YD_repeat_2x"/>
    <property type="match status" value="7"/>
</dbReference>
<feature type="domain" description="Teneurin-like YD-shell" evidence="2">
    <location>
        <begin position="423"/>
        <end position="552"/>
    </location>
</feature>